<feature type="region of interest" description="Disordered" evidence="1">
    <location>
        <begin position="1"/>
        <end position="313"/>
    </location>
</feature>
<feature type="compositionally biased region" description="Basic residues" evidence="1">
    <location>
        <begin position="49"/>
        <end position="58"/>
    </location>
</feature>
<organism evidence="2 3">
    <name type="scientific">Streptomyces turgidiscabies</name>
    <dbReference type="NCBI Taxonomy" id="85558"/>
    <lineage>
        <taxon>Bacteria</taxon>
        <taxon>Bacillati</taxon>
        <taxon>Actinomycetota</taxon>
        <taxon>Actinomycetes</taxon>
        <taxon>Kitasatosporales</taxon>
        <taxon>Streptomycetaceae</taxon>
        <taxon>Streptomyces</taxon>
    </lineage>
</organism>
<gene>
    <name evidence="2" type="ORF">QFZ49_005401</name>
</gene>
<dbReference type="Proteomes" id="UP001223072">
    <property type="component" value="Unassembled WGS sequence"/>
</dbReference>
<evidence type="ECO:0000313" key="2">
    <source>
        <dbReference type="EMBL" id="MDQ0935429.1"/>
    </source>
</evidence>
<name>A0ABU0RU00_9ACTN</name>
<reference evidence="2 3" key="1">
    <citation type="submission" date="2023-07" db="EMBL/GenBank/DDBJ databases">
        <title>Comparative genomics of wheat-associated soil bacteria to identify genetic determinants of phenazine resistance.</title>
        <authorList>
            <person name="Mouncey N."/>
        </authorList>
    </citation>
    <scope>NUCLEOTIDE SEQUENCE [LARGE SCALE GENOMIC DNA]</scope>
    <source>
        <strain evidence="2 3">W2I16</strain>
    </source>
</reference>
<keyword evidence="3" id="KW-1185">Reference proteome</keyword>
<feature type="compositionally biased region" description="Basic residues" evidence="1">
    <location>
        <begin position="255"/>
        <end position="294"/>
    </location>
</feature>
<sequence length="313" mass="35261">MRGPATTRSGAMPDSSRAAGLHNVDARVRHHCQGRNVQLPWKGRDVRDRRRGRVPRPGRRQEYSPRPRAHPGRQEGPRQAAAQQRAETAGRLRQTDREVRHRPGDRGPARLHRSPPAHRRPRCRLQGRLPARTRDAADRRPVSGRVQDRRQGRRGHRGCGPDHAAHPALPGDHRRTHGPRRLRPRPRGRGHPHQQPDTRPAHPVPSLTGTRPGAPPRPPHRHLAAGTPRLPGRTAQSRPPQTRRTDPAQGPAHGRPAHRRRLRRTRRTDRRRPGHRHPRHCHPHPGRLPGHRPRPAPGPGSPDQHPAGGSPRS</sequence>
<feature type="compositionally biased region" description="Basic residues" evidence="1">
    <location>
        <begin position="174"/>
        <end position="192"/>
    </location>
</feature>
<proteinExistence type="predicted"/>
<protein>
    <submittedName>
        <fullName evidence="2">Uncharacterized protein</fullName>
    </submittedName>
</protein>
<comment type="caution">
    <text evidence="2">The sequence shown here is derived from an EMBL/GenBank/DDBJ whole genome shotgun (WGS) entry which is preliminary data.</text>
</comment>
<accession>A0ABU0RU00</accession>
<feature type="compositionally biased region" description="Low complexity" evidence="1">
    <location>
        <begin position="77"/>
        <end position="87"/>
    </location>
</feature>
<evidence type="ECO:0000313" key="3">
    <source>
        <dbReference type="Proteomes" id="UP001223072"/>
    </source>
</evidence>
<dbReference type="EMBL" id="JAUSZS010000007">
    <property type="protein sequence ID" value="MDQ0935429.1"/>
    <property type="molecule type" value="Genomic_DNA"/>
</dbReference>
<evidence type="ECO:0000256" key="1">
    <source>
        <dbReference type="SAM" id="MobiDB-lite"/>
    </source>
</evidence>
<feature type="compositionally biased region" description="Basic residues" evidence="1">
    <location>
        <begin position="109"/>
        <end position="125"/>
    </location>
</feature>
<feature type="compositionally biased region" description="Basic and acidic residues" evidence="1">
    <location>
        <begin position="132"/>
        <end position="150"/>
    </location>
</feature>
<feature type="compositionally biased region" description="Basic and acidic residues" evidence="1">
    <location>
        <begin position="88"/>
        <end position="108"/>
    </location>
</feature>